<dbReference type="PANTHER" id="PTHR30441:SF8">
    <property type="entry name" value="DUF748 DOMAIN-CONTAINING PROTEIN"/>
    <property type="match status" value="1"/>
</dbReference>
<accession>A0A502DXX2</accession>
<dbReference type="EMBL" id="RCZI01000002">
    <property type="protein sequence ID" value="TPG29272.1"/>
    <property type="molecule type" value="Genomic_DNA"/>
</dbReference>
<dbReference type="Proteomes" id="UP000319212">
    <property type="component" value="Unassembled WGS sequence"/>
</dbReference>
<name>A0A502DXX2_9BURK</name>
<dbReference type="GO" id="GO:0090313">
    <property type="term" value="P:regulation of protein targeting to membrane"/>
    <property type="evidence" value="ECO:0007669"/>
    <property type="project" value="TreeGrafter"/>
</dbReference>
<dbReference type="InterPro" id="IPR052894">
    <property type="entry name" value="AsmA-related"/>
</dbReference>
<proteinExistence type="predicted"/>
<dbReference type="OrthoDB" id="8891556at2"/>
<reference evidence="1 2" key="1">
    <citation type="journal article" date="2019" name="Environ. Microbiol.">
        <title>Species interactions and distinct microbial communities in high Arctic permafrost affected cryosols are associated with the CH4 and CO2 gas fluxes.</title>
        <authorList>
            <person name="Altshuler I."/>
            <person name="Hamel J."/>
            <person name="Turney S."/>
            <person name="Magnuson E."/>
            <person name="Levesque R."/>
            <person name="Greer C."/>
            <person name="Whyte L.G."/>
        </authorList>
    </citation>
    <scope>NUCLEOTIDE SEQUENCE [LARGE SCALE GENOMIC DNA]</scope>
    <source>
        <strain evidence="1 2">S06.C</strain>
    </source>
</reference>
<evidence type="ECO:0000313" key="1">
    <source>
        <dbReference type="EMBL" id="TPG29272.1"/>
    </source>
</evidence>
<evidence type="ECO:0000313" key="2">
    <source>
        <dbReference type="Proteomes" id="UP000319212"/>
    </source>
</evidence>
<comment type="caution">
    <text evidence="1">The sequence shown here is derived from an EMBL/GenBank/DDBJ whole genome shotgun (WGS) entry which is preliminary data.</text>
</comment>
<dbReference type="GO" id="GO:0005886">
    <property type="term" value="C:plasma membrane"/>
    <property type="evidence" value="ECO:0007669"/>
    <property type="project" value="TreeGrafter"/>
</dbReference>
<dbReference type="RefSeq" id="WP_140841641.1">
    <property type="nucleotide sequence ID" value="NZ_RCZI01000002.1"/>
</dbReference>
<dbReference type="AlphaFoldDB" id="A0A502DXX2"/>
<organism evidence="1 2">
    <name type="scientific">Variovorax guangxiensis</name>
    <dbReference type="NCBI Taxonomy" id="1775474"/>
    <lineage>
        <taxon>Bacteria</taxon>
        <taxon>Pseudomonadati</taxon>
        <taxon>Pseudomonadota</taxon>
        <taxon>Betaproteobacteria</taxon>
        <taxon>Burkholderiales</taxon>
        <taxon>Comamonadaceae</taxon>
        <taxon>Variovorax</taxon>
    </lineage>
</organism>
<protein>
    <submittedName>
        <fullName evidence="1">Uncharacterized protein</fullName>
    </submittedName>
</protein>
<gene>
    <name evidence="1" type="ORF">EAH82_11050</name>
</gene>
<dbReference type="PROSITE" id="PS51257">
    <property type="entry name" value="PROKAR_LIPOPROTEIN"/>
    <property type="match status" value="1"/>
</dbReference>
<sequence length="428" mass="45792">MKNTGRWVAGSVLAVVALSACVVAWWVPSDAELAARVGAEFEKSTGIGLKVGKLNWTLFPTARVVLEDVATVQDEPIRVGRLEINPKLRPLLSREIQVDSVVADGVALPRASVRAFRGRTEPSTKPTGNWTLAATPVQQVRFTELTWVDRRDIPLAYDGRVDFDPKWRPRTAEFSRHGVTPPARLRLEREGDADRWRTLVDVAGGTWNGTSELAVQKDDTLLLTAQLAPRNVDIEQLMKTFDRSAPVAGKVNGRSELRASGANVAELWRNATTRTRFAVQPATLTRFDLAKAIKSAGTSRGGRTPLDELTGTLDTEGTDDGMRFRYIGLKARSGLLTASGSATIYHRAIDGEVAVDIVDGVVGVPLKVSGSLDDPTLSLTGAALTGAAVGTAVLPGVGTAIGARIGQQVERLFGGDAKKPAPKGPRAP</sequence>
<dbReference type="PANTHER" id="PTHR30441">
    <property type="entry name" value="DUF748 DOMAIN-CONTAINING PROTEIN"/>
    <property type="match status" value="1"/>
</dbReference>